<evidence type="ECO:0000313" key="2">
    <source>
        <dbReference type="EMBL" id="MCC5597960.1"/>
    </source>
</evidence>
<name>A0ABS8I1E9_9NOSO</name>
<feature type="region of interest" description="Disordered" evidence="1">
    <location>
        <begin position="23"/>
        <end position="72"/>
    </location>
</feature>
<dbReference type="Proteomes" id="UP001199525">
    <property type="component" value="Unassembled WGS sequence"/>
</dbReference>
<comment type="caution">
    <text evidence="2">The sequence shown here is derived from an EMBL/GenBank/DDBJ whole genome shotgun (WGS) entry which is preliminary data.</text>
</comment>
<feature type="compositionally biased region" description="Basic and acidic residues" evidence="1">
    <location>
        <begin position="45"/>
        <end position="61"/>
    </location>
</feature>
<evidence type="ECO:0000256" key="1">
    <source>
        <dbReference type="SAM" id="MobiDB-lite"/>
    </source>
</evidence>
<proteinExistence type="predicted"/>
<reference evidence="2 3" key="1">
    <citation type="journal article" date="2021" name="Microorganisms">
        <title>Genome Evolution of Filamentous Cyanobacterium Nostoc Species: From Facultative Symbiosis to Free Living.</title>
        <authorList>
            <person name="Huo D."/>
            <person name="Li H."/>
            <person name="Cai F."/>
            <person name="Guo X."/>
            <person name="Qiao Z."/>
            <person name="Wang W."/>
            <person name="Yu G."/>
            <person name="Li R."/>
        </authorList>
    </citation>
    <scope>NUCLEOTIDE SEQUENCE [LARGE SCALE GENOMIC DNA]</scope>
    <source>
        <strain evidence="2 3">CHAB 5714</strain>
    </source>
</reference>
<keyword evidence="3" id="KW-1185">Reference proteome</keyword>
<dbReference type="EMBL" id="JAIVFQ010000002">
    <property type="protein sequence ID" value="MCC5597960.1"/>
    <property type="molecule type" value="Genomic_DNA"/>
</dbReference>
<dbReference type="RefSeq" id="WP_229482635.1">
    <property type="nucleotide sequence ID" value="NZ_JAIVFQ010000002.1"/>
</dbReference>
<protein>
    <submittedName>
        <fullName evidence="2">Uncharacterized protein</fullName>
    </submittedName>
</protein>
<accession>A0ABS8I1E9</accession>
<sequence length="145" mass="16724">MNRTNAQRRPQEGVQETWLVRREEAANERNAHSYSSQSPGCDITSSKHEQVGSHRNNDQRENATISFVGGGKDPGKISERLKLIEQSFLFYIHSHRDRLEAELDENRTLEERFLASIKELEREINSLVPEQDNLDEHAVDSNEHS</sequence>
<organism evidence="2 3">
    <name type="scientific">Nostoc favosum CHAB5714</name>
    <dbReference type="NCBI Taxonomy" id="2780399"/>
    <lineage>
        <taxon>Bacteria</taxon>
        <taxon>Bacillati</taxon>
        <taxon>Cyanobacteriota</taxon>
        <taxon>Cyanophyceae</taxon>
        <taxon>Nostocales</taxon>
        <taxon>Nostocaceae</taxon>
        <taxon>Nostoc</taxon>
        <taxon>Nostoc favosum</taxon>
    </lineage>
</organism>
<evidence type="ECO:0000313" key="3">
    <source>
        <dbReference type="Proteomes" id="UP001199525"/>
    </source>
</evidence>
<gene>
    <name evidence="2" type="ORF">LC586_01565</name>
</gene>